<reference evidence="8" key="1">
    <citation type="submission" date="2022-07" db="EMBL/GenBank/DDBJ databases">
        <title>Tahibacter sp., a new gammaproteobacterium isolated from the silt sample collected at pig farm.</title>
        <authorList>
            <person name="Chen H."/>
        </authorList>
    </citation>
    <scope>NUCLEOTIDE SEQUENCE</scope>
    <source>
        <strain evidence="8">P2K</strain>
    </source>
</reference>
<feature type="transmembrane region" description="Helical" evidence="7">
    <location>
        <begin position="132"/>
        <end position="153"/>
    </location>
</feature>
<name>A0ABT1QT43_9GAMM</name>
<keyword evidence="2" id="KW-1003">Cell membrane</keyword>
<feature type="transmembrane region" description="Helical" evidence="7">
    <location>
        <begin position="199"/>
        <end position="218"/>
    </location>
</feature>
<keyword evidence="4 7" id="KW-0812">Transmembrane</keyword>
<evidence type="ECO:0000256" key="5">
    <source>
        <dbReference type="ARBA" id="ARBA00022989"/>
    </source>
</evidence>
<evidence type="ECO:0000256" key="3">
    <source>
        <dbReference type="ARBA" id="ARBA00022679"/>
    </source>
</evidence>
<comment type="subcellular location">
    <subcellularLocation>
        <location evidence="1">Cell membrane</location>
        <topology evidence="1">Multi-pass membrane protein</topology>
    </subcellularLocation>
</comment>
<feature type="transmembrane region" description="Helical" evidence="7">
    <location>
        <begin position="256"/>
        <end position="276"/>
    </location>
</feature>
<keyword evidence="3 8" id="KW-0808">Transferase</keyword>
<gene>
    <name evidence="8" type="ORF">NM961_12165</name>
</gene>
<sequence length="494" mass="52552">MAAAKASFLVPCQPAAEADFSASSPSNYERIDRFLRARHGGQASSSRASRPCIRVPAARLTAPAQSTPPSTVASRGAWPLLRPWVSHTASSYLITALGPPGATAPQYLELFTFGAKFDPPTLQHREARPMTLTGLICAVAGIFATAAVAWLLIPWAHAHRLVDRPNGRHDHSAPTPVVGGLAIWFVVTGLGLAGEGADSRGFLAYVVSGALLVGVGILDDLRNLPWRLRLFFQALAALILFSGGAYARSVGNLLELGVWALPFSVFATVGVINAVNMIDGSDGLSGTLVGVALAFFTLEAVQAGHPVLAAQLALMLGCVAGFLVLNLRYRGQPAARVFLGNSGSALLGLTIAWGAFEVARIPGHGSAGILAPWVIAIPLIDCVVLMARRLLDGRSPFKADRNHIHHLLRDAGYSPQRIVAFAALLSLSAGGAAKLWLSAGWPELPLVVLFLALVALHFLWSSKRERSVAQLRREHRMAYPRQGEVTSVARDFHD</sequence>
<keyword evidence="5 7" id="KW-1133">Transmembrane helix</keyword>
<evidence type="ECO:0000256" key="1">
    <source>
        <dbReference type="ARBA" id="ARBA00004651"/>
    </source>
</evidence>
<dbReference type="RefSeq" id="WP_255914655.1">
    <property type="nucleotide sequence ID" value="NZ_JANFQO010000010.1"/>
</dbReference>
<feature type="transmembrane region" description="Helical" evidence="7">
    <location>
        <begin position="173"/>
        <end position="193"/>
    </location>
</feature>
<feature type="transmembrane region" description="Helical" evidence="7">
    <location>
        <begin position="418"/>
        <end position="438"/>
    </location>
</feature>
<evidence type="ECO:0000313" key="8">
    <source>
        <dbReference type="EMBL" id="MCQ4165465.1"/>
    </source>
</evidence>
<dbReference type="CDD" id="cd06853">
    <property type="entry name" value="GT_WecA_like"/>
    <property type="match status" value="1"/>
</dbReference>
<dbReference type="Proteomes" id="UP001165498">
    <property type="component" value="Unassembled WGS sequence"/>
</dbReference>
<dbReference type="PANTHER" id="PTHR22926">
    <property type="entry name" value="PHOSPHO-N-ACETYLMURAMOYL-PENTAPEPTIDE-TRANSFERASE"/>
    <property type="match status" value="1"/>
</dbReference>
<dbReference type="InterPro" id="IPR000715">
    <property type="entry name" value="Glycosyl_transferase_4"/>
</dbReference>
<feature type="transmembrane region" description="Helical" evidence="7">
    <location>
        <begin position="230"/>
        <end position="250"/>
    </location>
</feature>
<evidence type="ECO:0000256" key="2">
    <source>
        <dbReference type="ARBA" id="ARBA00022475"/>
    </source>
</evidence>
<dbReference type="EMBL" id="JANFQO010000010">
    <property type="protein sequence ID" value="MCQ4165465.1"/>
    <property type="molecule type" value="Genomic_DNA"/>
</dbReference>
<protein>
    <submittedName>
        <fullName evidence="8">Undecaprenyl/decaprenyl-phosphate alpha-N-acetylglucosaminyl 1-phosphate transferase</fullName>
    </submittedName>
</protein>
<evidence type="ECO:0000256" key="6">
    <source>
        <dbReference type="ARBA" id="ARBA00023136"/>
    </source>
</evidence>
<feature type="transmembrane region" description="Helical" evidence="7">
    <location>
        <begin position="368"/>
        <end position="387"/>
    </location>
</feature>
<dbReference type="PANTHER" id="PTHR22926:SF3">
    <property type="entry name" value="UNDECAPRENYL-PHOSPHATE ALPHA-N-ACETYLGLUCOSAMINYL 1-PHOSPHATE TRANSFERASE"/>
    <property type="match status" value="1"/>
</dbReference>
<dbReference type="Pfam" id="PF00953">
    <property type="entry name" value="Glycos_transf_4"/>
    <property type="match status" value="1"/>
</dbReference>
<accession>A0ABT1QT43</accession>
<comment type="caution">
    <text evidence="8">The sequence shown here is derived from an EMBL/GenBank/DDBJ whole genome shotgun (WGS) entry which is preliminary data.</text>
</comment>
<organism evidence="8 9">
    <name type="scientific">Tahibacter harae</name>
    <dbReference type="NCBI Taxonomy" id="2963937"/>
    <lineage>
        <taxon>Bacteria</taxon>
        <taxon>Pseudomonadati</taxon>
        <taxon>Pseudomonadota</taxon>
        <taxon>Gammaproteobacteria</taxon>
        <taxon>Lysobacterales</taxon>
        <taxon>Rhodanobacteraceae</taxon>
        <taxon>Tahibacter</taxon>
    </lineage>
</organism>
<dbReference type="GO" id="GO:0016740">
    <property type="term" value="F:transferase activity"/>
    <property type="evidence" value="ECO:0007669"/>
    <property type="project" value="UniProtKB-KW"/>
</dbReference>
<proteinExistence type="predicted"/>
<evidence type="ECO:0000256" key="7">
    <source>
        <dbReference type="SAM" id="Phobius"/>
    </source>
</evidence>
<evidence type="ECO:0000313" key="9">
    <source>
        <dbReference type="Proteomes" id="UP001165498"/>
    </source>
</evidence>
<feature type="transmembrane region" description="Helical" evidence="7">
    <location>
        <begin position="337"/>
        <end position="356"/>
    </location>
</feature>
<keyword evidence="9" id="KW-1185">Reference proteome</keyword>
<evidence type="ECO:0000256" key="4">
    <source>
        <dbReference type="ARBA" id="ARBA00022692"/>
    </source>
</evidence>
<keyword evidence="6 7" id="KW-0472">Membrane</keyword>
<feature type="transmembrane region" description="Helical" evidence="7">
    <location>
        <begin position="444"/>
        <end position="462"/>
    </location>
</feature>
<feature type="transmembrane region" description="Helical" evidence="7">
    <location>
        <begin position="307"/>
        <end position="325"/>
    </location>
</feature>